<dbReference type="EMBL" id="CP059669">
    <property type="protein sequence ID" value="QRW24553.1"/>
    <property type="molecule type" value="Genomic_DNA"/>
</dbReference>
<evidence type="ECO:0000256" key="1">
    <source>
        <dbReference type="SAM" id="MobiDB-lite"/>
    </source>
</evidence>
<proteinExistence type="predicted"/>
<dbReference type="Proteomes" id="UP000650533">
    <property type="component" value="Chromosome 12"/>
</dbReference>
<accession>A0A8H8T1J7</accession>
<dbReference type="KEGG" id="rsx:RhiXN_11465"/>
<sequence length="93" mass="10738">MATQFLTRPQRQPPPLDPEEGDRAALRMVNNLAHTRKIPIIYDAEQRGHPHKPLWIVTPIIMGEKHYVFQRCEKTRKDAENTCALAIWSSGHL</sequence>
<dbReference type="Gene3D" id="3.30.160.20">
    <property type="match status" value="1"/>
</dbReference>
<dbReference type="AlphaFoldDB" id="A0A8H8T1J7"/>
<evidence type="ECO:0008006" key="4">
    <source>
        <dbReference type="Google" id="ProtNLM"/>
    </source>
</evidence>
<feature type="compositionally biased region" description="Polar residues" evidence="1">
    <location>
        <begin position="1"/>
        <end position="10"/>
    </location>
</feature>
<reference evidence="2" key="1">
    <citation type="submission" date="2020-05" db="EMBL/GenBank/DDBJ databases">
        <title>Evolutionary and genomic comparisons of hybrid uninucleate and nonhybrid Rhizoctonia fungi.</title>
        <authorList>
            <person name="Li C."/>
            <person name="Chen X."/>
        </authorList>
    </citation>
    <scope>NUCLEOTIDE SEQUENCE</scope>
    <source>
        <strain evidence="2">AG-1 IA</strain>
    </source>
</reference>
<dbReference type="GeneID" id="67033743"/>
<name>A0A8H8T1J7_9AGAM</name>
<evidence type="ECO:0000313" key="2">
    <source>
        <dbReference type="EMBL" id="QRW24553.1"/>
    </source>
</evidence>
<feature type="region of interest" description="Disordered" evidence="1">
    <location>
        <begin position="1"/>
        <end position="22"/>
    </location>
</feature>
<dbReference type="SUPFAM" id="SSF54768">
    <property type="entry name" value="dsRNA-binding domain-like"/>
    <property type="match status" value="1"/>
</dbReference>
<gene>
    <name evidence="2" type="ORF">RhiXN_11465</name>
</gene>
<organism evidence="2 3">
    <name type="scientific">Rhizoctonia solani</name>
    <dbReference type="NCBI Taxonomy" id="456999"/>
    <lineage>
        <taxon>Eukaryota</taxon>
        <taxon>Fungi</taxon>
        <taxon>Dikarya</taxon>
        <taxon>Basidiomycota</taxon>
        <taxon>Agaricomycotina</taxon>
        <taxon>Agaricomycetes</taxon>
        <taxon>Cantharellales</taxon>
        <taxon>Ceratobasidiaceae</taxon>
        <taxon>Rhizoctonia</taxon>
    </lineage>
</organism>
<protein>
    <recommendedName>
        <fullName evidence="4">DRBM domain-containing protein</fullName>
    </recommendedName>
</protein>
<dbReference type="CDD" id="cd00048">
    <property type="entry name" value="DSRM_SF"/>
    <property type="match status" value="1"/>
</dbReference>
<dbReference type="RefSeq" id="XP_043184790.1">
    <property type="nucleotide sequence ID" value="XM_043331280.1"/>
</dbReference>
<evidence type="ECO:0000313" key="3">
    <source>
        <dbReference type="Proteomes" id="UP000650533"/>
    </source>
</evidence>